<accession>A0A9P8JY22</accession>
<protein>
    <submittedName>
        <fullName evidence="1">Uncharacterized protein</fullName>
    </submittedName>
</protein>
<dbReference type="InterPro" id="IPR052998">
    <property type="entry name" value="Hetero-Diels-Alderase-like"/>
</dbReference>
<evidence type="ECO:0000313" key="2">
    <source>
        <dbReference type="Proteomes" id="UP000729357"/>
    </source>
</evidence>
<dbReference type="InterPro" id="IPR011042">
    <property type="entry name" value="6-blade_b-propeller_TolB-like"/>
</dbReference>
<dbReference type="Proteomes" id="UP000729357">
    <property type="component" value="Unassembled WGS sequence"/>
</dbReference>
<evidence type="ECO:0000313" key="1">
    <source>
        <dbReference type="EMBL" id="KAG9984754.1"/>
    </source>
</evidence>
<dbReference type="AlphaFoldDB" id="A0A9P8JY22"/>
<proteinExistence type="predicted"/>
<dbReference type="Gene3D" id="2.120.10.30">
    <property type="entry name" value="TolB, C-terminal domain"/>
    <property type="match status" value="1"/>
</dbReference>
<dbReference type="PANTHER" id="PTHR42060:SF1">
    <property type="entry name" value="NHL REPEAT-CONTAINING PROTEIN"/>
    <property type="match status" value="1"/>
</dbReference>
<feature type="non-terminal residue" evidence="1">
    <location>
        <position position="1"/>
    </location>
</feature>
<sequence length="300" mass="31259">LPVQLHSYPAVSPVYTFGDGTWVENLAIRSNGKALVTLLTTPEVWQIDQVSKSASLIQKFGQATGYLGIAETVTDNFYVACGNYSTSTFVATPGSFSIWKIDLTESSPEITRIANLPASGFLNGATRLTNDIILVADSNLGAVWSVDVATGVVNKVITDPSMLPTATVAPIGINSLHVSGQELIYTQTNNATIWSMPIDTTTGASIGPAKVIASQVTGSDDFTIDNVGDLIIASDAALREVHQGASSVVTIANVNGASSVKFGRTQGDRDMACISSTGGIECYISGSCPSASGLYVVNLA</sequence>
<comment type="caution">
    <text evidence="1">The sequence shown here is derived from an EMBL/GenBank/DDBJ whole genome shotgun (WGS) entry which is preliminary data.</text>
</comment>
<keyword evidence="2" id="KW-1185">Reference proteome</keyword>
<reference evidence="1" key="2">
    <citation type="submission" date="2021-08" db="EMBL/GenBank/DDBJ databases">
        <authorList>
            <person name="Gostincar C."/>
            <person name="Sun X."/>
            <person name="Song Z."/>
            <person name="Gunde-Cimerman N."/>
        </authorList>
    </citation>
    <scope>NUCLEOTIDE SEQUENCE</scope>
    <source>
        <strain evidence="1">EXF-9298</strain>
    </source>
</reference>
<organism evidence="1 2">
    <name type="scientific">Aureobasidium melanogenum</name>
    <name type="common">Aureobasidium pullulans var. melanogenum</name>
    <dbReference type="NCBI Taxonomy" id="46634"/>
    <lineage>
        <taxon>Eukaryota</taxon>
        <taxon>Fungi</taxon>
        <taxon>Dikarya</taxon>
        <taxon>Ascomycota</taxon>
        <taxon>Pezizomycotina</taxon>
        <taxon>Dothideomycetes</taxon>
        <taxon>Dothideomycetidae</taxon>
        <taxon>Dothideales</taxon>
        <taxon>Saccotheciaceae</taxon>
        <taxon>Aureobasidium</taxon>
    </lineage>
</organism>
<feature type="non-terminal residue" evidence="1">
    <location>
        <position position="300"/>
    </location>
</feature>
<gene>
    <name evidence="1" type="ORF">KCU98_g5194</name>
</gene>
<reference evidence="1" key="1">
    <citation type="journal article" date="2021" name="J Fungi (Basel)">
        <title>Virulence traits and population genomics of the black yeast Aureobasidium melanogenum.</title>
        <authorList>
            <person name="Cernosa A."/>
            <person name="Sun X."/>
            <person name="Gostincar C."/>
            <person name="Fang C."/>
            <person name="Gunde-Cimerman N."/>
            <person name="Song Z."/>
        </authorList>
    </citation>
    <scope>NUCLEOTIDE SEQUENCE</scope>
    <source>
        <strain evidence="1">EXF-9298</strain>
    </source>
</reference>
<dbReference type="PANTHER" id="PTHR42060">
    <property type="entry name" value="NHL REPEAT-CONTAINING PROTEIN-RELATED"/>
    <property type="match status" value="1"/>
</dbReference>
<dbReference type="EMBL" id="JAHFXS010000461">
    <property type="protein sequence ID" value="KAG9984754.1"/>
    <property type="molecule type" value="Genomic_DNA"/>
</dbReference>
<name>A0A9P8JY22_AURME</name>
<dbReference type="SUPFAM" id="SSF63829">
    <property type="entry name" value="Calcium-dependent phosphotriesterase"/>
    <property type="match status" value="1"/>
</dbReference>